<evidence type="ECO:0000256" key="4">
    <source>
        <dbReference type="ARBA" id="ARBA00012105"/>
    </source>
</evidence>
<evidence type="ECO:0000256" key="3">
    <source>
        <dbReference type="ARBA" id="ARBA00010214"/>
    </source>
</evidence>
<dbReference type="Gene3D" id="2.40.30.30">
    <property type="entry name" value="Riboflavin kinase-like"/>
    <property type="match status" value="1"/>
</dbReference>
<dbReference type="UniPathway" id="UPA00277">
    <property type="reaction ID" value="UER00407"/>
</dbReference>
<evidence type="ECO:0000256" key="13">
    <source>
        <dbReference type="ARBA" id="ARBA00022827"/>
    </source>
</evidence>
<comment type="similarity">
    <text evidence="3">Belongs to the RibF family.</text>
</comment>
<gene>
    <name evidence="17" type="primary">ribF_15</name>
    <name evidence="17" type="ORF">SDC9_40839</name>
</gene>
<reference evidence="17" key="1">
    <citation type="submission" date="2019-08" db="EMBL/GenBank/DDBJ databases">
        <authorList>
            <person name="Kucharzyk K."/>
            <person name="Murdoch R.W."/>
            <person name="Higgins S."/>
            <person name="Loffler F."/>
        </authorList>
    </citation>
    <scope>NUCLEOTIDE SEQUENCE</scope>
</reference>
<keyword evidence="15" id="KW-0511">Multifunctional enzyme</keyword>
<dbReference type="GO" id="GO:0009231">
    <property type="term" value="P:riboflavin biosynthetic process"/>
    <property type="evidence" value="ECO:0007669"/>
    <property type="project" value="InterPro"/>
</dbReference>
<keyword evidence="7" id="KW-0285">Flavoprotein</keyword>
<dbReference type="PIRSF" id="PIRSF004491">
    <property type="entry name" value="FAD_Synth"/>
    <property type="match status" value="1"/>
</dbReference>
<dbReference type="EC" id="2.7.1.26" evidence="4"/>
<dbReference type="GO" id="GO:0003919">
    <property type="term" value="F:FMN adenylyltransferase activity"/>
    <property type="evidence" value="ECO:0007669"/>
    <property type="project" value="UniProtKB-EC"/>
</dbReference>
<accession>A0A644VTE8</accession>
<evidence type="ECO:0000256" key="6">
    <source>
        <dbReference type="ARBA" id="ARBA00018483"/>
    </source>
</evidence>
<evidence type="ECO:0000256" key="2">
    <source>
        <dbReference type="ARBA" id="ARBA00005201"/>
    </source>
</evidence>
<dbReference type="CDD" id="cd02064">
    <property type="entry name" value="FAD_synthetase_N"/>
    <property type="match status" value="1"/>
</dbReference>
<evidence type="ECO:0000256" key="5">
    <source>
        <dbReference type="ARBA" id="ARBA00012393"/>
    </source>
</evidence>
<dbReference type="Pfam" id="PF06574">
    <property type="entry name" value="FAD_syn"/>
    <property type="match status" value="1"/>
</dbReference>
<sequence length="306" mass="34382">MFGDMTNMVKKKYAATVGFFDGVHTGHRFLIAELKKESAKRGLKSMVITFKVHPRKVLHAAYLPQLLTSAEEKLEQLKSTDVDEVVELDFTTEMAQLTAAEFIKQILAEQLGVKLLLVGHDHRFGKNREEGFPEYVAYGKQNGMEVIQATRYSTEQFSHISSSEVRNALLNGEIERANTLLTYPYAFTGYVVSGFQVGKKIGFPTANLNPVEPDKLIPAIGVYAVLIDWNGTTYSGMMNIGRRPTLDNGDAVSLEVHIINFDADIYHQQVKVTFIRKIRDEKKFNSVEELIEQLKSDKEVVMGANS</sequence>
<dbReference type="SUPFAM" id="SSF82114">
    <property type="entry name" value="Riboflavin kinase-like"/>
    <property type="match status" value="1"/>
</dbReference>
<evidence type="ECO:0000259" key="16">
    <source>
        <dbReference type="SMART" id="SM00904"/>
    </source>
</evidence>
<evidence type="ECO:0000256" key="1">
    <source>
        <dbReference type="ARBA" id="ARBA00004726"/>
    </source>
</evidence>
<dbReference type="GO" id="GO:0005524">
    <property type="term" value="F:ATP binding"/>
    <property type="evidence" value="ECO:0007669"/>
    <property type="project" value="UniProtKB-KW"/>
</dbReference>
<dbReference type="NCBIfam" id="NF004162">
    <property type="entry name" value="PRK05627.1-5"/>
    <property type="match status" value="1"/>
</dbReference>
<evidence type="ECO:0000256" key="10">
    <source>
        <dbReference type="ARBA" id="ARBA00022695"/>
    </source>
</evidence>
<dbReference type="InterPro" id="IPR015864">
    <property type="entry name" value="FAD_synthase"/>
</dbReference>
<evidence type="ECO:0000256" key="11">
    <source>
        <dbReference type="ARBA" id="ARBA00022741"/>
    </source>
</evidence>
<keyword evidence="13" id="KW-0274">FAD</keyword>
<name>A0A644VTE8_9ZZZZ</name>
<dbReference type="InterPro" id="IPR023465">
    <property type="entry name" value="Riboflavin_kinase_dom_sf"/>
</dbReference>
<dbReference type="Pfam" id="PF01687">
    <property type="entry name" value="Flavokinase"/>
    <property type="match status" value="1"/>
</dbReference>
<evidence type="ECO:0000256" key="12">
    <source>
        <dbReference type="ARBA" id="ARBA00022777"/>
    </source>
</evidence>
<evidence type="ECO:0000256" key="8">
    <source>
        <dbReference type="ARBA" id="ARBA00022643"/>
    </source>
</evidence>
<evidence type="ECO:0000313" key="17">
    <source>
        <dbReference type="EMBL" id="MPL94684.1"/>
    </source>
</evidence>
<dbReference type="InterPro" id="IPR023468">
    <property type="entry name" value="Riboflavin_kinase"/>
</dbReference>
<dbReference type="InterPro" id="IPR014729">
    <property type="entry name" value="Rossmann-like_a/b/a_fold"/>
</dbReference>
<dbReference type="AlphaFoldDB" id="A0A644VTE8"/>
<organism evidence="17">
    <name type="scientific">bioreactor metagenome</name>
    <dbReference type="NCBI Taxonomy" id="1076179"/>
    <lineage>
        <taxon>unclassified sequences</taxon>
        <taxon>metagenomes</taxon>
        <taxon>ecological metagenomes</taxon>
    </lineage>
</organism>
<evidence type="ECO:0000256" key="15">
    <source>
        <dbReference type="ARBA" id="ARBA00023268"/>
    </source>
</evidence>
<comment type="pathway">
    <text evidence="1">Cofactor biosynthesis; FAD biosynthesis; FAD from FMN: step 1/1.</text>
</comment>
<dbReference type="EC" id="2.7.7.2" evidence="5"/>
<dbReference type="InterPro" id="IPR015865">
    <property type="entry name" value="Riboflavin_kinase_bac/euk"/>
</dbReference>
<dbReference type="SUPFAM" id="SSF52374">
    <property type="entry name" value="Nucleotidylyl transferase"/>
    <property type="match status" value="1"/>
</dbReference>
<comment type="caution">
    <text evidence="17">The sequence shown here is derived from an EMBL/GenBank/DDBJ whole genome shotgun (WGS) entry which is preliminary data.</text>
</comment>
<keyword evidence="14" id="KW-0067">ATP-binding</keyword>
<dbReference type="UniPathway" id="UPA00276">
    <property type="reaction ID" value="UER00406"/>
</dbReference>
<dbReference type="SMART" id="SM00904">
    <property type="entry name" value="Flavokinase"/>
    <property type="match status" value="1"/>
</dbReference>
<dbReference type="GO" id="GO:0006747">
    <property type="term" value="P:FAD biosynthetic process"/>
    <property type="evidence" value="ECO:0007669"/>
    <property type="project" value="UniProtKB-UniPathway"/>
</dbReference>
<dbReference type="NCBIfam" id="TIGR00083">
    <property type="entry name" value="ribF"/>
    <property type="match status" value="1"/>
</dbReference>
<evidence type="ECO:0000256" key="9">
    <source>
        <dbReference type="ARBA" id="ARBA00022679"/>
    </source>
</evidence>
<feature type="domain" description="Riboflavin kinase" evidence="16">
    <location>
        <begin position="180"/>
        <end position="306"/>
    </location>
</feature>
<evidence type="ECO:0000256" key="7">
    <source>
        <dbReference type="ARBA" id="ARBA00022630"/>
    </source>
</evidence>
<keyword evidence="12" id="KW-0418">Kinase</keyword>
<dbReference type="GO" id="GO:0008531">
    <property type="term" value="F:riboflavin kinase activity"/>
    <property type="evidence" value="ECO:0007669"/>
    <property type="project" value="UniProtKB-EC"/>
</dbReference>
<dbReference type="Gene3D" id="3.40.50.620">
    <property type="entry name" value="HUPs"/>
    <property type="match status" value="1"/>
</dbReference>
<keyword evidence="9" id="KW-0808">Transferase</keyword>
<dbReference type="PANTHER" id="PTHR22749">
    <property type="entry name" value="RIBOFLAVIN KINASE/FMN ADENYLYLTRANSFERASE"/>
    <property type="match status" value="1"/>
</dbReference>
<dbReference type="PANTHER" id="PTHR22749:SF6">
    <property type="entry name" value="RIBOFLAVIN KINASE"/>
    <property type="match status" value="1"/>
</dbReference>
<keyword evidence="11" id="KW-0547">Nucleotide-binding</keyword>
<dbReference type="EMBL" id="VSSQ01000437">
    <property type="protein sequence ID" value="MPL94684.1"/>
    <property type="molecule type" value="Genomic_DNA"/>
</dbReference>
<dbReference type="GO" id="GO:0009398">
    <property type="term" value="P:FMN biosynthetic process"/>
    <property type="evidence" value="ECO:0007669"/>
    <property type="project" value="UniProtKB-UniPathway"/>
</dbReference>
<keyword evidence="8" id="KW-0288">FMN</keyword>
<comment type="pathway">
    <text evidence="2">Cofactor biosynthesis; FMN biosynthesis; FMN from riboflavin (ATP route): step 1/1.</text>
</comment>
<protein>
    <recommendedName>
        <fullName evidence="6">Bifunctional riboflavin kinase/FMN adenylyltransferase</fullName>
        <ecNumber evidence="4">2.7.1.26</ecNumber>
        <ecNumber evidence="5">2.7.7.2</ecNumber>
    </recommendedName>
</protein>
<dbReference type="FunFam" id="3.40.50.620:FF:000021">
    <property type="entry name" value="Riboflavin biosynthesis protein"/>
    <property type="match status" value="1"/>
</dbReference>
<evidence type="ECO:0000256" key="14">
    <source>
        <dbReference type="ARBA" id="ARBA00022840"/>
    </source>
</evidence>
<keyword evidence="10" id="KW-0548">Nucleotidyltransferase</keyword>
<dbReference type="InterPro" id="IPR002606">
    <property type="entry name" value="Riboflavin_kinase_bac"/>
</dbReference>
<proteinExistence type="inferred from homology"/>
<dbReference type="FunFam" id="2.40.30.30:FF:000003">
    <property type="entry name" value="Riboflavin biosynthesis protein"/>
    <property type="match status" value="1"/>
</dbReference>